<evidence type="ECO:0000313" key="5">
    <source>
        <dbReference type="EMBL" id="QXM06190.1"/>
    </source>
</evidence>
<feature type="domain" description="CheW-like" evidence="4">
    <location>
        <begin position="220"/>
        <end position="357"/>
    </location>
</feature>
<reference evidence="5" key="1">
    <citation type="submission" date="2021-07" db="EMBL/GenBank/DDBJ databases">
        <title>Complete genome sequence of Crassaminicella sp. 143-21, isolated from a deep-sea hydrothermal vent.</title>
        <authorList>
            <person name="Li X."/>
        </authorList>
    </citation>
    <scope>NUCLEOTIDE SEQUENCE</scope>
    <source>
        <strain evidence="5">143-21</strain>
    </source>
</reference>
<dbReference type="RefSeq" id="WP_218282887.1">
    <property type="nucleotide sequence ID" value="NZ_CP078093.1"/>
</dbReference>
<organism evidence="5 6">
    <name type="scientific">Crassaminicella indica</name>
    <dbReference type="NCBI Taxonomy" id="2855394"/>
    <lineage>
        <taxon>Bacteria</taxon>
        <taxon>Bacillati</taxon>
        <taxon>Bacillota</taxon>
        <taxon>Clostridia</taxon>
        <taxon>Eubacteriales</taxon>
        <taxon>Clostridiaceae</taxon>
        <taxon>Crassaminicella</taxon>
    </lineage>
</organism>
<dbReference type="InterPro" id="IPR051315">
    <property type="entry name" value="Bact_Chemotaxis_CheA"/>
</dbReference>
<proteinExistence type="predicted"/>
<dbReference type="SMART" id="SM00448">
    <property type="entry name" value="REC"/>
    <property type="match status" value="1"/>
</dbReference>
<keyword evidence="1" id="KW-0597">Phosphoprotein</keyword>
<evidence type="ECO:0000259" key="4">
    <source>
        <dbReference type="PROSITE" id="PS50851"/>
    </source>
</evidence>
<dbReference type="Pfam" id="PF01584">
    <property type="entry name" value="CheW"/>
    <property type="match status" value="1"/>
</dbReference>
<dbReference type="Pfam" id="PF00072">
    <property type="entry name" value="Response_reg"/>
    <property type="match status" value="1"/>
</dbReference>
<dbReference type="PROSITE" id="PS50851">
    <property type="entry name" value="CHEW"/>
    <property type="match status" value="1"/>
</dbReference>
<feature type="domain" description="Response regulatory" evidence="3">
    <location>
        <begin position="378"/>
        <end position="494"/>
    </location>
</feature>
<dbReference type="InterPro" id="IPR003594">
    <property type="entry name" value="HATPase_dom"/>
</dbReference>
<dbReference type="PANTHER" id="PTHR43395">
    <property type="entry name" value="SENSOR HISTIDINE KINASE CHEA"/>
    <property type="match status" value="1"/>
</dbReference>
<dbReference type="InterPro" id="IPR002545">
    <property type="entry name" value="CheW-lke_dom"/>
</dbReference>
<evidence type="ECO:0000256" key="1">
    <source>
        <dbReference type="PROSITE-ProRule" id="PRU00169"/>
    </source>
</evidence>
<dbReference type="EMBL" id="CP078093">
    <property type="protein sequence ID" value="QXM06190.1"/>
    <property type="molecule type" value="Genomic_DNA"/>
</dbReference>
<dbReference type="SMART" id="SM00387">
    <property type="entry name" value="HATPase_c"/>
    <property type="match status" value="1"/>
</dbReference>
<dbReference type="InterPro" id="IPR005467">
    <property type="entry name" value="His_kinase_dom"/>
</dbReference>
<gene>
    <name evidence="5" type="ORF">KVH43_12720</name>
</gene>
<feature type="modified residue" description="4-aspartylphosphate" evidence="1">
    <location>
        <position position="427"/>
    </location>
</feature>
<dbReference type="Pfam" id="PF02518">
    <property type="entry name" value="HATPase_c"/>
    <property type="match status" value="1"/>
</dbReference>
<protein>
    <submittedName>
        <fullName evidence="5">Response regulator</fullName>
    </submittedName>
</protein>
<dbReference type="PANTHER" id="PTHR43395:SF1">
    <property type="entry name" value="CHEMOTAXIS PROTEIN CHEA"/>
    <property type="match status" value="1"/>
</dbReference>
<dbReference type="PROSITE" id="PS50109">
    <property type="entry name" value="HIS_KIN"/>
    <property type="match status" value="1"/>
</dbReference>
<evidence type="ECO:0000259" key="2">
    <source>
        <dbReference type="PROSITE" id="PS50109"/>
    </source>
</evidence>
<name>A0ABX8REM2_9CLOT</name>
<dbReference type="SMART" id="SM00260">
    <property type="entry name" value="CheW"/>
    <property type="match status" value="1"/>
</dbReference>
<evidence type="ECO:0000259" key="3">
    <source>
        <dbReference type="PROSITE" id="PS50110"/>
    </source>
</evidence>
<dbReference type="Proteomes" id="UP000886818">
    <property type="component" value="Chromosome"/>
</dbReference>
<sequence>MEALLKSAENEAKMTETRIDTFMEEIKSIMLLPFSSILEMFPKMVRDLSRYVGKEIEFISSGEEIEIDRRILEEIKDPLMHIVRNCIDHGIEEYEERRRLKKPLKGTINLTVIQVSSDRVEIEISDDGAGINIDKVKEKAVKNKLLTQEQVDNMNDESAKMLIFKSGISTSDIITDISGRGLGLAILYEKVQKLEGNISVKSERGKGTTFTITLPITISTHRGILVKVAKQYFVIPTGKIEKVIRVKKDELKIMENMATILLDEGIIPVIKLQDLLEIKEPKIEVDSRDIFPILIVKDMKHKIGLSVDEIIIEQEVLVKRFNKQLKRVRNISGATILGSGQVVPILDVSDLIKSSLKSDGQALNMIMDMKKENTEKKCIIVVEDSITSRTLLKNILETQGYSVKTAVDGLQGWRMLKSEKFDLVITDVEMPKMDGFELITKIREDNELSEIPVILVTSLESREDKERGIDVGASAYIVKSDFQQNNLLEIIKRLI</sequence>
<accession>A0ABX8REM2</accession>
<keyword evidence="6" id="KW-1185">Reference proteome</keyword>
<feature type="domain" description="Histidine kinase" evidence="2">
    <location>
        <begin position="1"/>
        <end position="218"/>
    </location>
</feature>
<dbReference type="PROSITE" id="PS50110">
    <property type="entry name" value="RESPONSE_REGULATORY"/>
    <property type="match status" value="1"/>
</dbReference>
<dbReference type="InterPro" id="IPR001789">
    <property type="entry name" value="Sig_transdc_resp-reg_receiver"/>
</dbReference>
<evidence type="ECO:0000313" key="6">
    <source>
        <dbReference type="Proteomes" id="UP000886818"/>
    </source>
</evidence>